<dbReference type="Pfam" id="PF03184">
    <property type="entry name" value="DDE_1"/>
    <property type="match status" value="1"/>
</dbReference>
<keyword evidence="3" id="KW-1185">Reference proteome</keyword>
<sequence>MDEKGIVCGQDERVKVWVSRKQKNTVTIGEKERELTTIIETICADGQSIAPMIIFKGVRQSKQWFVEDDNGMNATIGVSPNGWTDQELSFQWMQKVFVPETKKKCKNSLPRLLIVDGHNSHTHYKFLEYANRCNVIVLCLPPHTTHRLQPCDVGVFGPLSKAWKKEVQKCFAEGRPVDKYNLISVYSR</sequence>
<dbReference type="InterPro" id="IPR036397">
    <property type="entry name" value="RNaseH_sf"/>
</dbReference>
<dbReference type="OrthoDB" id="3265672at2759"/>
<reference evidence="2 3" key="1">
    <citation type="submission" date="2014-04" db="EMBL/GenBank/DDBJ databases">
        <authorList>
            <consortium name="DOE Joint Genome Institute"/>
            <person name="Kuo A."/>
            <person name="Zuccaro A."/>
            <person name="Kohler A."/>
            <person name="Nagy L.G."/>
            <person name="Floudas D."/>
            <person name="Copeland A."/>
            <person name="Barry K.W."/>
            <person name="Cichocki N."/>
            <person name="Veneault-Fourrey C."/>
            <person name="LaButti K."/>
            <person name="Lindquist E.A."/>
            <person name="Lipzen A."/>
            <person name="Lundell T."/>
            <person name="Morin E."/>
            <person name="Murat C."/>
            <person name="Sun H."/>
            <person name="Tunlid A."/>
            <person name="Henrissat B."/>
            <person name="Grigoriev I.V."/>
            <person name="Hibbett D.S."/>
            <person name="Martin F."/>
            <person name="Nordberg H.P."/>
            <person name="Cantor M.N."/>
            <person name="Hua S.X."/>
        </authorList>
    </citation>
    <scope>NUCLEOTIDE SEQUENCE [LARGE SCALE GENOMIC DNA]</scope>
    <source>
        <strain evidence="2 3">MAFF 305830</strain>
    </source>
</reference>
<dbReference type="PANTHER" id="PTHR19303">
    <property type="entry name" value="TRANSPOSON"/>
    <property type="match status" value="1"/>
</dbReference>
<organism evidence="2 3">
    <name type="scientific">Serendipita vermifera MAFF 305830</name>
    <dbReference type="NCBI Taxonomy" id="933852"/>
    <lineage>
        <taxon>Eukaryota</taxon>
        <taxon>Fungi</taxon>
        <taxon>Dikarya</taxon>
        <taxon>Basidiomycota</taxon>
        <taxon>Agaricomycotina</taxon>
        <taxon>Agaricomycetes</taxon>
        <taxon>Sebacinales</taxon>
        <taxon>Serendipitaceae</taxon>
        <taxon>Serendipita</taxon>
    </lineage>
</organism>
<dbReference type="InterPro" id="IPR050863">
    <property type="entry name" value="CenT-Element_Derived"/>
</dbReference>
<reference evidence="3" key="2">
    <citation type="submission" date="2015-01" db="EMBL/GenBank/DDBJ databases">
        <title>Evolutionary Origins and Diversification of the Mycorrhizal Mutualists.</title>
        <authorList>
            <consortium name="DOE Joint Genome Institute"/>
            <consortium name="Mycorrhizal Genomics Consortium"/>
            <person name="Kohler A."/>
            <person name="Kuo A."/>
            <person name="Nagy L.G."/>
            <person name="Floudas D."/>
            <person name="Copeland A."/>
            <person name="Barry K.W."/>
            <person name="Cichocki N."/>
            <person name="Veneault-Fourrey C."/>
            <person name="LaButti K."/>
            <person name="Lindquist E.A."/>
            <person name="Lipzen A."/>
            <person name="Lundell T."/>
            <person name="Morin E."/>
            <person name="Murat C."/>
            <person name="Riley R."/>
            <person name="Ohm R."/>
            <person name="Sun H."/>
            <person name="Tunlid A."/>
            <person name="Henrissat B."/>
            <person name="Grigoriev I.V."/>
            <person name="Hibbett D.S."/>
            <person name="Martin F."/>
        </authorList>
    </citation>
    <scope>NUCLEOTIDE SEQUENCE [LARGE SCALE GENOMIC DNA]</scope>
    <source>
        <strain evidence="3">MAFF 305830</strain>
    </source>
</reference>
<evidence type="ECO:0000313" key="2">
    <source>
        <dbReference type="EMBL" id="KIM29371.1"/>
    </source>
</evidence>
<dbReference type="STRING" id="933852.A0A0C3BD45"/>
<dbReference type="GO" id="GO:0005634">
    <property type="term" value="C:nucleus"/>
    <property type="evidence" value="ECO:0007669"/>
    <property type="project" value="TreeGrafter"/>
</dbReference>
<dbReference type="AlphaFoldDB" id="A0A0C3BD45"/>
<dbReference type="GO" id="GO:0003677">
    <property type="term" value="F:DNA binding"/>
    <property type="evidence" value="ECO:0007669"/>
    <property type="project" value="TreeGrafter"/>
</dbReference>
<feature type="non-terminal residue" evidence="2">
    <location>
        <position position="188"/>
    </location>
</feature>
<proteinExistence type="predicted"/>
<protein>
    <recommendedName>
        <fullName evidence="1">DDE-1 domain-containing protein</fullName>
    </recommendedName>
</protein>
<gene>
    <name evidence="2" type="ORF">M408DRAFT_68262</name>
</gene>
<dbReference type="EMBL" id="KN824289">
    <property type="protein sequence ID" value="KIM29371.1"/>
    <property type="molecule type" value="Genomic_DNA"/>
</dbReference>
<dbReference type="Gene3D" id="3.30.420.10">
    <property type="entry name" value="Ribonuclease H-like superfamily/Ribonuclease H"/>
    <property type="match status" value="1"/>
</dbReference>
<dbReference type="PANTHER" id="PTHR19303:SF74">
    <property type="entry name" value="POGO TRANSPOSABLE ELEMENT WITH KRAB DOMAIN"/>
    <property type="match status" value="1"/>
</dbReference>
<name>A0A0C3BD45_SERVB</name>
<accession>A0A0C3BD45</accession>
<dbReference type="Proteomes" id="UP000054097">
    <property type="component" value="Unassembled WGS sequence"/>
</dbReference>
<dbReference type="InterPro" id="IPR004875">
    <property type="entry name" value="DDE_SF_endonuclease_dom"/>
</dbReference>
<evidence type="ECO:0000313" key="3">
    <source>
        <dbReference type="Proteomes" id="UP000054097"/>
    </source>
</evidence>
<dbReference type="HOGENOM" id="CLU_013929_2_0_1"/>
<evidence type="ECO:0000259" key="1">
    <source>
        <dbReference type="Pfam" id="PF03184"/>
    </source>
</evidence>
<feature type="domain" description="DDE-1" evidence="1">
    <location>
        <begin position="33"/>
        <end position="174"/>
    </location>
</feature>